<reference evidence="1 2" key="1">
    <citation type="submission" date="2018-05" db="EMBL/GenBank/DDBJ databases">
        <title>Freshwater and sediment microbial communities from various areas in North America, analyzing microbe dynamics in response to fracking.</title>
        <authorList>
            <person name="Lamendella R."/>
        </authorList>
    </citation>
    <scope>NUCLEOTIDE SEQUENCE [LARGE SCALE GENOMIC DNA]</scope>
    <source>
        <strain evidence="1 2">15_TX</strain>
    </source>
</reference>
<sequence>MRRVRGVYESTNSNNVLEELADILEIIHAITEYHGFSIEDLENVRRSKAEKQGEFKEKVFLIDVED</sequence>
<proteinExistence type="predicted"/>
<comment type="caution">
    <text evidence="1">The sequence shown here is derived from an EMBL/GenBank/DDBJ whole genome shotgun (WGS) entry which is preliminary data.</text>
</comment>
<evidence type="ECO:0008006" key="3">
    <source>
        <dbReference type="Google" id="ProtNLM"/>
    </source>
</evidence>
<dbReference type="Proteomes" id="UP000247150">
    <property type="component" value="Unassembled WGS sequence"/>
</dbReference>
<evidence type="ECO:0000313" key="1">
    <source>
        <dbReference type="EMBL" id="PWW32306.1"/>
    </source>
</evidence>
<evidence type="ECO:0000313" key="2">
    <source>
        <dbReference type="Proteomes" id="UP000247150"/>
    </source>
</evidence>
<dbReference type="AlphaFoldDB" id="A0A2V3A6B6"/>
<dbReference type="EMBL" id="QGTW01000001">
    <property type="protein sequence ID" value="PWW32306.1"/>
    <property type="molecule type" value="Genomic_DNA"/>
</dbReference>
<gene>
    <name evidence="1" type="ORF">DFO73_101570</name>
</gene>
<accession>A0A2V3A6B6</accession>
<protein>
    <recommendedName>
        <fullName evidence="3">Phosphoribosyl-ATP pyrophosphohydrolase</fullName>
    </recommendedName>
</protein>
<name>A0A2V3A6B6_9BACI</name>
<organism evidence="1 2">
    <name type="scientific">Cytobacillus oceanisediminis</name>
    <dbReference type="NCBI Taxonomy" id="665099"/>
    <lineage>
        <taxon>Bacteria</taxon>
        <taxon>Bacillati</taxon>
        <taxon>Bacillota</taxon>
        <taxon>Bacilli</taxon>
        <taxon>Bacillales</taxon>
        <taxon>Bacillaceae</taxon>
        <taxon>Cytobacillus</taxon>
    </lineage>
</organism>